<sequence length="72" mass="8419">MFAVHFYEKNNLFISQLLNHIPTEGAEIKLKGRKGKVISVTEIEPNKYHVQLELETVKKQSLVNNVDKKKRR</sequence>
<keyword evidence="2" id="KW-1185">Reference proteome</keyword>
<name>A0A3M8HFZ6_9BACI</name>
<dbReference type="AlphaFoldDB" id="A0A3M8HFZ6"/>
<evidence type="ECO:0000313" key="2">
    <source>
        <dbReference type="Proteomes" id="UP000279909"/>
    </source>
</evidence>
<proteinExistence type="predicted"/>
<dbReference type="OrthoDB" id="2934625at2"/>
<comment type="caution">
    <text evidence="1">The sequence shown here is derived from an EMBL/GenBank/DDBJ whole genome shotgun (WGS) entry which is preliminary data.</text>
</comment>
<accession>A0A3M8HFZ6</accession>
<organism evidence="1 2">
    <name type="scientific">Lysinibacillus halotolerans</name>
    <dbReference type="NCBI Taxonomy" id="1368476"/>
    <lineage>
        <taxon>Bacteria</taxon>
        <taxon>Bacillati</taxon>
        <taxon>Bacillota</taxon>
        <taxon>Bacilli</taxon>
        <taxon>Bacillales</taxon>
        <taxon>Bacillaceae</taxon>
        <taxon>Lysinibacillus</taxon>
    </lineage>
</organism>
<dbReference type="EMBL" id="RHLQ01000002">
    <property type="protein sequence ID" value="RND01309.1"/>
    <property type="molecule type" value="Genomic_DNA"/>
</dbReference>
<evidence type="ECO:0000313" key="1">
    <source>
        <dbReference type="EMBL" id="RND01309.1"/>
    </source>
</evidence>
<protein>
    <submittedName>
        <fullName evidence="1">Uncharacterized protein</fullName>
    </submittedName>
</protein>
<reference evidence="1 2" key="1">
    <citation type="journal article" date="2014" name="Int. J. Syst. Evol. Microbiol.">
        <title>Lysinibacillus halotolerans sp. nov., isolated from saline-alkaline soil.</title>
        <authorList>
            <person name="Kong D."/>
            <person name="Wang Y."/>
            <person name="Zhao B."/>
            <person name="Li Y."/>
            <person name="Song J."/>
            <person name="Zhai Y."/>
            <person name="Zhang C."/>
            <person name="Wang H."/>
            <person name="Chen X."/>
            <person name="Zhao B."/>
            <person name="Ruan Z."/>
        </authorList>
    </citation>
    <scope>NUCLEOTIDE SEQUENCE [LARGE SCALE GENOMIC DNA]</scope>
    <source>
        <strain evidence="1 2">MCCC 1A12703</strain>
    </source>
</reference>
<dbReference type="Proteomes" id="UP000279909">
    <property type="component" value="Unassembled WGS sequence"/>
</dbReference>
<dbReference type="RefSeq" id="WP_122970523.1">
    <property type="nucleotide sequence ID" value="NZ_RHLQ01000002.1"/>
</dbReference>
<gene>
    <name evidence="1" type="ORF">EC501_01485</name>
</gene>